<gene>
    <name evidence="1" type="ORF">SLS56_003032</name>
</gene>
<evidence type="ECO:0000313" key="1">
    <source>
        <dbReference type="EMBL" id="KAL1633170.1"/>
    </source>
</evidence>
<dbReference type="PANTHER" id="PTHR35006">
    <property type="entry name" value="GLYOXALASE FAMILY PROTEIN (AFU_ORTHOLOGUE AFUA_5G14830)"/>
    <property type="match status" value="1"/>
</dbReference>
<dbReference type="SUPFAM" id="SSF54593">
    <property type="entry name" value="Glyoxalase/Bleomycin resistance protein/Dihydroxybiphenyl dioxygenase"/>
    <property type="match status" value="1"/>
</dbReference>
<reference evidence="1 2" key="1">
    <citation type="submission" date="2024-02" db="EMBL/GenBank/DDBJ databases">
        <title>De novo assembly and annotation of 12 fungi associated with fruit tree decline syndrome in Ontario, Canada.</title>
        <authorList>
            <person name="Sulman M."/>
            <person name="Ellouze W."/>
            <person name="Ilyukhin E."/>
        </authorList>
    </citation>
    <scope>NUCLEOTIDE SEQUENCE [LARGE SCALE GENOMIC DNA]</scope>
    <source>
        <strain evidence="1 2">M1-105</strain>
    </source>
</reference>
<dbReference type="PANTHER" id="PTHR35006:SF2">
    <property type="entry name" value="GLYOXALASE FAMILY PROTEIN (AFU_ORTHOLOGUE AFUA_5G14830)"/>
    <property type="match status" value="1"/>
</dbReference>
<name>A0ABR3T0S5_9PEZI</name>
<sequence>MSINHVGIAAPPAKYDAVVAFYTSALGPLNYTAILSFPDGVGMGPADTKVPDFWIGQKDAASAQQESHVAFLAKDEAAVRAFHAAALSADAGGRDNGAPGIRAQYRPTYYAAFVLDPLGNNIEAFYDPVEHERKGA</sequence>
<dbReference type="EMBL" id="JAJVDC020000023">
    <property type="protein sequence ID" value="KAL1633170.1"/>
    <property type="molecule type" value="Genomic_DNA"/>
</dbReference>
<organism evidence="1 2">
    <name type="scientific">Neofusicoccum ribis</name>
    <dbReference type="NCBI Taxonomy" id="45134"/>
    <lineage>
        <taxon>Eukaryota</taxon>
        <taxon>Fungi</taxon>
        <taxon>Dikarya</taxon>
        <taxon>Ascomycota</taxon>
        <taxon>Pezizomycotina</taxon>
        <taxon>Dothideomycetes</taxon>
        <taxon>Dothideomycetes incertae sedis</taxon>
        <taxon>Botryosphaeriales</taxon>
        <taxon>Botryosphaeriaceae</taxon>
        <taxon>Neofusicoccum</taxon>
    </lineage>
</organism>
<keyword evidence="2" id="KW-1185">Reference proteome</keyword>
<dbReference type="InterPro" id="IPR029068">
    <property type="entry name" value="Glyas_Bleomycin-R_OHBP_Dase"/>
</dbReference>
<evidence type="ECO:0000313" key="2">
    <source>
        <dbReference type="Proteomes" id="UP001521116"/>
    </source>
</evidence>
<proteinExistence type="predicted"/>
<dbReference type="Gene3D" id="3.10.180.10">
    <property type="entry name" value="2,3-Dihydroxybiphenyl 1,2-Dioxygenase, domain 1"/>
    <property type="match status" value="1"/>
</dbReference>
<evidence type="ECO:0008006" key="3">
    <source>
        <dbReference type="Google" id="ProtNLM"/>
    </source>
</evidence>
<comment type="caution">
    <text evidence="1">The sequence shown here is derived from an EMBL/GenBank/DDBJ whole genome shotgun (WGS) entry which is preliminary data.</text>
</comment>
<protein>
    <recommendedName>
        <fullName evidence="3">Glyoxalase family protein</fullName>
    </recommendedName>
</protein>
<accession>A0ABR3T0S5</accession>
<dbReference type="Proteomes" id="UP001521116">
    <property type="component" value="Unassembled WGS sequence"/>
</dbReference>